<gene>
    <name evidence="8" type="primary">SVP26</name>
    <name evidence="8" type="ORF">FIM1_374</name>
</gene>
<evidence type="ECO:0000256" key="2">
    <source>
        <dbReference type="ARBA" id="ARBA00008096"/>
    </source>
</evidence>
<comment type="subcellular location">
    <subcellularLocation>
        <location evidence="1">Membrane</location>
        <topology evidence="1">Multi-pass membrane protein</topology>
    </subcellularLocation>
</comment>
<accession>A0ABX6ENE8</accession>
<feature type="transmembrane region" description="Helical" evidence="7">
    <location>
        <begin position="6"/>
        <end position="29"/>
    </location>
</feature>
<dbReference type="PANTHER" id="PTHR13144:SF0">
    <property type="entry name" value="PROTEIN TEX261"/>
    <property type="match status" value="1"/>
</dbReference>
<feature type="transmembrane region" description="Helical" evidence="7">
    <location>
        <begin position="49"/>
        <end position="79"/>
    </location>
</feature>
<evidence type="ECO:0000313" key="8">
    <source>
        <dbReference type="EMBL" id="QGN13730.1"/>
    </source>
</evidence>
<comment type="similarity">
    <text evidence="2">Belongs to the SVP26 family.</text>
</comment>
<evidence type="ECO:0000256" key="7">
    <source>
        <dbReference type="SAM" id="Phobius"/>
    </source>
</evidence>
<keyword evidence="4 7" id="KW-1133">Transmembrane helix</keyword>
<feature type="region of interest" description="Disordered" evidence="6">
    <location>
        <begin position="170"/>
        <end position="191"/>
    </location>
</feature>
<keyword evidence="5 7" id="KW-0472">Membrane</keyword>
<evidence type="ECO:0000256" key="6">
    <source>
        <dbReference type="SAM" id="MobiDB-lite"/>
    </source>
</evidence>
<dbReference type="Pfam" id="PF04148">
    <property type="entry name" value="Erv26"/>
    <property type="match status" value="1"/>
</dbReference>
<dbReference type="EMBL" id="CP015054">
    <property type="protein sequence ID" value="QGN13730.1"/>
    <property type="molecule type" value="Genomic_DNA"/>
</dbReference>
<dbReference type="Proteomes" id="UP000422736">
    <property type="component" value="Chromosome 1"/>
</dbReference>
<dbReference type="InterPro" id="IPR007277">
    <property type="entry name" value="Svp26/Tex261"/>
</dbReference>
<keyword evidence="3 7" id="KW-0812">Transmembrane</keyword>
<name>A0ABX6ENE8_KLUMA</name>
<reference evidence="8 9" key="1">
    <citation type="submission" date="2016-03" db="EMBL/GenBank/DDBJ databases">
        <title>How can Kluyveromyces marxianus grow so fast - potential evolutionary course in Saccharomyces Complex revealed by comparative genomics.</title>
        <authorList>
            <person name="Mo W."/>
            <person name="Lu W."/>
            <person name="Yang X."/>
            <person name="Qi J."/>
            <person name="Lv H."/>
        </authorList>
    </citation>
    <scope>NUCLEOTIDE SEQUENCE [LARGE SCALE GENOMIC DNA]</scope>
    <source>
        <strain evidence="8 9">FIM1</strain>
    </source>
</reference>
<feature type="transmembrane region" description="Helical" evidence="7">
    <location>
        <begin position="140"/>
        <end position="161"/>
    </location>
</feature>
<feature type="transmembrane region" description="Helical" evidence="7">
    <location>
        <begin position="91"/>
        <end position="111"/>
    </location>
</feature>
<dbReference type="PANTHER" id="PTHR13144">
    <property type="entry name" value="TEX261 PROTEIN"/>
    <property type="match status" value="1"/>
</dbReference>
<protein>
    <submittedName>
        <fullName evidence="8">Protein SVP26</fullName>
    </submittedName>
</protein>
<sequence>MLLQLLSYIGTVLGFVFLTLSTASGLYYLSELVEEYTEPTRRFLYRAIYTIIGIYVLLVVFDGFPIVLSAFSIFTYVVYLQNMKQFPYISLSNPTLMLSCVLVLINHYLWFKHFNDVKIPPQFKFDPNYVPKRRATFAEVASFFGICIWFIPFALFVSLSAGENVLPTHTSGKKSDDAAAMGSAGAGEGSKTGVRRRAKGLAMIVIDYAREYFYSIGKLFGLKDSKKADGLLI</sequence>
<evidence type="ECO:0000256" key="1">
    <source>
        <dbReference type="ARBA" id="ARBA00004141"/>
    </source>
</evidence>
<evidence type="ECO:0000313" key="9">
    <source>
        <dbReference type="Proteomes" id="UP000422736"/>
    </source>
</evidence>
<evidence type="ECO:0000256" key="3">
    <source>
        <dbReference type="ARBA" id="ARBA00022692"/>
    </source>
</evidence>
<evidence type="ECO:0000256" key="4">
    <source>
        <dbReference type="ARBA" id="ARBA00022989"/>
    </source>
</evidence>
<keyword evidence="9" id="KW-1185">Reference proteome</keyword>
<evidence type="ECO:0000256" key="5">
    <source>
        <dbReference type="ARBA" id="ARBA00023136"/>
    </source>
</evidence>
<reference evidence="8 9" key="2">
    <citation type="submission" date="2019-11" db="EMBL/GenBank/DDBJ databases">
        <authorList>
            <person name="Lu H."/>
        </authorList>
    </citation>
    <scope>NUCLEOTIDE SEQUENCE [LARGE SCALE GENOMIC DNA]</scope>
    <source>
        <strain evidence="8 9">FIM1</strain>
    </source>
</reference>
<proteinExistence type="inferred from homology"/>
<organism evidence="8 9">
    <name type="scientific">Kluyveromyces marxianus</name>
    <name type="common">Yeast</name>
    <name type="synonym">Candida kefyr</name>
    <dbReference type="NCBI Taxonomy" id="4911"/>
    <lineage>
        <taxon>Eukaryota</taxon>
        <taxon>Fungi</taxon>
        <taxon>Dikarya</taxon>
        <taxon>Ascomycota</taxon>
        <taxon>Saccharomycotina</taxon>
        <taxon>Saccharomycetes</taxon>
        <taxon>Saccharomycetales</taxon>
        <taxon>Saccharomycetaceae</taxon>
        <taxon>Kluyveromyces</taxon>
    </lineage>
</organism>